<keyword evidence="5" id="KW-0645">Protease</keyword>
<dbReference type="PROSITE" id="PS52035">
    <property type="entry name" value="PEPTIDASE_M14"/>
    <property type="match status" value="1"/>
</dbReference>
<keyword evidence="6" id="KW-1185">Reference proteome</keyword>
<dbReference type="Pfam" id="PF00246">
    <property type="entry name" value="Peptidase_M14"/>
    <property type="match status" value="1"/>
</dbReference>
<feature type="active site" description="Proton donor/acceptor" evidence="2">
    <location>
        <position position="366"/>
    </location>
</feature>
<dbReference type="SUPFAM" id="SSF53187">
    <property type="entry name" value="Zn-dependent exopeptidases"/>
    <property type="match status" value="1"/>
</dbReference>
<dbReference type="CDD" id="cd06237">
    <property type="entry name" value="M14_Nna1-like"/>
    <property type="match status" value="1"/>
</dbReference>
<feature type="domain" description="Peptidase M14" evidence="4">
    <location>
        <begin position="150"/>
        <end position="387"/>
    </location>
</feature>
<feature type="chain" id="PRO_5012545694" evidence="3">
    <location>
        <begin position="20"/>
        <end position="396"/>
    </location>
</feature>
<organism evidence="5 6">
    <name type="scientific">Erythrobacter sanguineus</name>
    <dbReference type="NCBI Taxonomy" id="198312"/>
    <lineage>
        <taxon>Bacteria</taxon>
        <taxon>Pseudomonadati</taxon>
        <taxon>Pseudomonadota</taxon>
        <taxon>Alphaproteobacteria</taxon>
        <taxon>Sphingomonadales</taxon>
        <taxon>Erythrobacteraceae</taxon>
        <taxon>Erythrobacter/Porphyrobacter group</taxon>
        <taxon>Erythrobacter</taxon>
    </lineage>
</organism>
<dbReference type="GO" id="GO:0004181">
    <property type="term" value="F:metallocarboxypeptidase activity"/>
    <property type="evidence" value="ECO:0007669"/>
    <property type="project" value="InterPro"/>
</dbReference>
<keyword evidence="3" id="KW-0732">Signal</keyword>
<sequence length="396" mass="42549">MVRHWPVIASLVMATGACAHAPSPAPPPTTAAPASPATGECRTASASLHFDFPGASASACAVTGEREFTLLVTPEHAPPINPSPWYAFRYEAEGSAPVTVILRYLGGRHRYAPKYHDGSTWRDLPVEPGETDMAAKLHLPPGKALIAAQEIITPGDARADLQRWSGATGSPVFTLGHSHDGRAVEAIRLGRADAPRLVVLLGRQHPPEVTGAIAMQAFVDQLVAMIGGNAKETGDLQFLIVPMLNPDGAARGHWRANRGAVDINRDWGPFTQPETRSVKTWLDALPQGVRPVLMVDFHSTRSNLFYVQGDEASPQQRRFRAAWLDGRETAFASYPFTIEPRNANPGSGTAKNWFHATYAIPAYTYEVADDADRDGARSAAMALASALPAALAAMER</sequence>
<evidence type="ECO:0000256" key="3">
    <source>
        <dbReference type="SAM" id="SignalP"/>
    </source>
</evidence>
<name>A0A1M7S1B6_9SPHN</name>
<dbReference type="EMBL" id="FRDF01000004">
    <property type="protein sequence ID" value="SHN52419.1"/>
    <property type="molecule type" value="Genomic_DNA"/>
</dbReference>
<dbReference type="PANTHER" id="PTHR12756">
    <property type="entry name" value="CYTOSOLIC CARBOXYPEPTIDASE"/>
    <property type="match status" value="1"/>
</dbReference>
<dbReference type="STRING" id="198312.SAMN02745193_00777"/>
<evidence type="ECO:0000256" key="1">
    <source>
        <dbReference type="ARBA" id="ARBA00001947"/>
    </source>
</evidence>
<reference evidence="6" key="1">
    <citation type="submission" date="2016-12" db="EMBL/GenBank/DDBJ databases">
        <authorList>
            <person name="Varghese N."/>
            <person name="Submissions S."/>
        </authorList>
    </citation>
    <scope>NUCLEOTIDE SEQUENCE [LARGE SCALE GENOMIC DNA]</scope>
    <source>
        <strain evidence="6">DSM 11032</strain>
    </source>
</reference>
<protein>
    <submittedName>
        <fullName evidence="5">Zinc carboxypeptidase</fullName>
    </submittedName>
</protein>
<dbReference type="Proteomes" id="UP000184391">
    <property type="component" value="Unassembled WGS sequence"/>
</dbReference>
<dbReference type="InterPro" id="IPR000834">
    <property type="entry name" value="Peptidase_M14"/>
</dbReference>
<dbReference type="Gene3D" id="3.40.630.10">
    <property type="entry name" value="Zn peptidases"/>
    <property type="match status" value="1"/>
</dbReference>
<gene>
    <name evidence="5" type="ORF">SAMN02745193_00777</name>
</gene>
<feature type="signal peptide" evidence="3">
    <location>
        <begin position="1"/>
        <end position="19"/>
    </location>
</feature>
<keyword evidence="5" id="KW-0121">Carboxypeptidase</keyword>
<dbReference type="GO" id="GO:0006508">
    <property type="term" value="P:proteolysis"/>
    <property type="evidence" value="ECO:0007669"/>
    <property type="project" value="InterPro"/>
</dbReference>
<dbReference type="PROSITE" id="PS51257">
    <property type="entry name" value="PROKAR_LIPOPROTEIN"/>
    <property type="match status" value="1"/>
</dbReference>
<keyword evidence="5" id="KW-0378">Hydrolase</keyword>
<evidence type="ECO:0000256" key="2">
    <source>
        <dbReference type="PROSITE-ProRule" id="PRU01379"/>
    </source>
</evidence>
<dbReference type="GO" id="GO:0008270">
    <property type="term" value="F:zinc ion binding"/>
    <property type="evidence" value="ECO:0007669"/>
    <property type="project" value="InterPro"/>
</dbReference>
<evidence type="ECO:0000259" key="4">
    <source>
        <dbReference type="PROSITE" id="PS52035"/>
    </source>
</evidence>
<accession>A0A1M7S1B6</accession>
<dbReference type="PANTHER" id="PTHR12756:SF11">
    <property type="entry name" value="CYTOSOLIC CARBOXYPEPTIDASE 1"/>
    <property type="match status" value="1"/>
</dbReference>
<dbReference type="InterPro" id="IPR050821">
    <property type="entry name" value="Cytosolic_carboxypeptidase"/>
</dbReference>
<evidence type="ECO:0000313" key="6">
    <source>
        <dbReference type="Proteomes" id="UP000184391"/>
    </source>
</evidence>
<comment type="similarity">
    <text evidence="2">Belongs to the peptidase M14 family.</text>
</comment>
<comment type="cofactor">
    <cofactor evidence="1">
        <name>Zn(2+)</name>
        <dbReference type="ChEBI" id="CHEBI:29105"/>
    </cofactor>
</comment>
<proteinExistence type="inferred from homology"/>
<evidence type="ECO:0000313" key="5">
    <source>
        <dbReference type="EMBL" id="SHN52419.1"/>
    </source>
</evidence>
<dbReference type="AlphaFoldDB" id="A0A1M7S1B6"/>